<evidence type="ECO:0000313" key="11">
    <source>
        <dbReference type="Proteomes" id="UP000214720"/>
    </source>
</evidence>
<dbReference type="PANTHER" id="PTHR43297:SF2">
    <property type="entry name" value="DIPEPTIDE TRANSPORT ATP-BINDING PROTEIN DPPD"/>
    <property type="match status" value="1"/>
</dbReference>
<keyword evidence="8" id="KW-0472">Membrane</keyword>
<dbReference type="PANTHER" id="PTHR43297">
    <property type="entry name" value="OLIGOPEPTIDE TRANSPORT ATP-BINDING PROTEIN APPD"/>
    <property type="match status" value="1"/>
</dbReference>
<feature type="domain" description="ABC transporter" evidence="9">
    <location>
        <begin position="10"/>
        <end position="261"/>
    </location>
</feature>
<accession>A0A226WNR7</accession>
<feature type="domain" description="ABC transporter" evidence="9">
    <location>
        <begin position="294"/>
        <end position="532"/>
    </location>
</feature>
<evidence type="ECO:0000256" key="5">
    <source>
        <dbReference type="ARBA" id="ARBA00022519"/>
    </source>
</evidence>
<comment type="similarity">
    <text evidence="2">Belongs to the ABC transporter superfamily.</text>
</comment>
<dbReference type="InterPro" id="IPR050388">
    <property type="entry name" value="ABC_Ni/Peptide_Import"/>
</dbReference>
<dbReference type="GO" id="GO:0005524">
    <property type="term" value="F:ATP binding"/>
    <property type="evidence" value="ECO:0007669"/>
    <property type="project" value="UniProtKB-KW"/>
</dbReference>
<sequence>MKAPVQHPLLTVSNLTIGFPDKTGAIKEVTHDVNFTLNAGESLALVGESGSGKTMVGRALLGLLPERAEIVSGTISFEDRDVLGNTPAQWLATRGTGIGMVFQEPMVSLNPAIRIGDQLTEALMRRRSIARDAARLQAIAMLERVRVRDPAGCMKRYPHAFSGGMRQRILLAAVMLLRPKLLIADEPTTALDCVVQKEVLDLMIELTREEGTALIFISHNLALVTAYTEHVLVMRRGSVVETGAVGTVLARPSHEYTLKLLEALPRRVDNEDTLGSPSSSSPPVIEVKDVAIDYRVPGLWFRKILARAVHPTSFSVQAGETLAIVGESGSGKTSIAKAILGLAPTAQGQILLNGLPFLNAGHDAMQAARRSVQMVFQDPYSSLDPRMRVDALIGEGLRLDKTLSRAQRAQRVTDALDDVGLSEFAGRLVHQLSGGQRQRVAIARALASRPAVIIADEPVSALDVTVQKQILDMLVSLQQRYRFACLLISHDLGVVEQIADRVLVMFRGHIVEEGTRDAVFDNPVHPYTRRLLQAVPELRGNRDDGFKVITRTVPDDIDPSRKYFNAELVGRDMPVLVDVAAPALRSTPAFVDHRIALEAVHSS</sequence>
<dbReference type="InterPro" id="IPR013563">
    <property type="entry name" value="Oligopep_ABC_C"/>
</dbReference>
<name>A0A226WNR7_CABSO</name>
<comment type="caution">
    <text evidence="10">The sequence shown here is derived from an EMBL/GenBank/DDBJ whole genome shotgun (WGS) entry which is preliminary data.</text>
</comment>
<dbReference type="NCBIfam" id="NF008453">
    <property type="entry name" value="PRK11308.1"/>
    <property type="match status" value="2"/>
</dbReference>
<dbReference type="GO" id="GO:0016887">
    <property type="term" value="F:ATP hydrolysis activity"/>
    <property type="evidence" value="ECO:0007669"/>
    <property type="project" value="InterPro"/>
</dbReference>
<dbReference type="RefSeq" id="WP_089165918.1">
    <property type="nucleotide sequence ID" value="NZ_MTHB01000278.1"/>
</dbReference>
<evidence type="ECO:0000256" key="8">
    <source>
        <dbReference type="ARBA" id="ARBA00023136"/>
    </source>
</evidence>
<keyword evidence="6" id="KW-0547">Nucleotide-binding</keyword>
<evidence type="ECO:0000259" key="9">
    <source>
        <dbReference type="PROSITE" id="PS50893"/>
    </source>
</evidence>
<dbReference type="SMART" id="SM00382">
    <property type="entry name" value="AAA"/>
    <property type="match status" value="2"/>
</dbReference>
<proteinExistence type="inferred from homology"/>
<comment type="subcellular location">
    <subcellularLocation>
        <location evidence="1">Cell inner membrane</location>
        <topology evidence="1">Peripheral membrane protein</topology>
    </subcellularLocation>
</comment>
<evidence type="ECO:0000256" key="3">
    <source>
        <dbReference type="ARBA" id="ARBA00022448"/>
    </source>
</evidence>
<dbReference type="SUPFAM" id="SSF52540">
    <property type="entry name" value="P-loop containing nucleoside triphosphate hydrolases"/>
    <property type="match status" value="2"/>
</dbReference>
<keyword evidence="3" id="KW-0813">Transport</keyword>
<dbReference type="GO" id="GO:0015833">
    <property type="term" value="P:peptide transport"/>
    <property type="evidence" value="ECO:0007669"/>
    <property type="project" value="InterPro"/>
</dbReference>
<dbReference type="CDD" id="cd03257">
    <property type="entry name" value="ABC_NikE_OppD_transporters"/>
    <property type="match status" value="2"/>
</dbReference>
<reference evidence="11" key="1">
    <citation type="submission" date="2017-01" db="EMBL/GenBank/DDBJ databases">
        <title>Genome Analysis of Deinococcus marmoris KOPRI26562.</title>
        <authorList>
            <person name="Kim J.H."/>
            <person name="Oh H.-M."/>
        </authorList>
    </citation>
    <scope>NUCLEOTIDE SEQUENCE [LARGE SCALE GENOMIC DNA]</scope>
    <source>
        <strain evidence="11">PAMC 26633</strain>
    </source>
</reference>
<dbReference type="EMBL" id="MTHB01000278">
    <property type="protein sequence ID" value="OXC72407.1"/>
    <property type="molecule type" value="Genomic_DNA"/>
</dbReference>
<evidence type="ECO:0000256" key="2">
    <source>
        <dbReference type="ARBA" id="ARBA00005417"/>
    </source>
</evidence>
<dbReference type="PROSITE" id="PS00211">
    <property type="entry name" value="ABC_TRANSPORTER_1"/>
    <property type="match status" value="2"/>
</dbReference>
<dbReference type="Pfam" id="PF08352">
    <property type="entry name" value="oligo_HPY"/>
    <property type="match status" value="2"/>
</dbReference>
<evidence type="ECO:0000256" key="6">
    <source>
        <dbReference type="ARBA" id="ARBA00022741"/>
    </source>
</evidence>
<gene>
    <name evidence="10" type="ORF">BSU04_43045</name>
</gene>
<evidence type="ECO:0000256" key="4">
    <source>
        <dbReference type="ARBA" id="ARBA00022475"/>
    </source>
</evidence>
<protein>
    <submittedName>
        <fullName evidence="10">Oligopeptide transport ATP-binding protein OppF</fullName>
    </submittedName>
</protein>
<dbReference type="InterPro" id="IPR027417">
    <property type="entry name" value="P-loop_NTPase"/>
</dbReference>
<evidence type="ECO:0000256" key="1">
    <source>
        <dbReference type="ARBA" id="ARBA00004417"/>
    </source>
</evidence>
<dbReference type="Gene3D" id="3.40.50.300">
    <property type="entry name" value="P-loop containing nucleotide triphosphate hydrolases"/>
    <property type="match status" value="2"/>
</dbReference>
<keyword evidence="4" id="KW-1003">Cell membrane</keyword>
<organism evidence="10 11">
    <name type="scientific">Caballeronia sordidicola</name>
    <name type="common">Burkholderia sordidicola</name>
    <dbReference type="NCBI Taxonomy" id="196367"/>
    <lineage>
        <taxon>Bacteria</taxon>
        <taxon>Pseudomonadati</taxon>
        <taxon>Pseudomonadota</taxon>
        <taxon>Betaproteobacteria</taxon>
        <taxon>Burkholderiales</taxon>
        <taxon>Burkholderiaceae</taxon>
        <taxon>Caballeronia</taxon>
    </lineage>
</organism>
<keyword evidence="5" id="KW-0997">Cell inner membrane</keyword>
<dbReference type="InterPro" id="IPR003439">
    <property type="entry name" value="ABC_transporter-like_ATP-bd"/>
</dbReference>
<dbReference type="AlphaFoldDB" id="A0A226WNR7"/>
<dbReference type="Pfam" id="PF00005">
    <property type="entry name" value="ABC_tran"/>
    <property type="match status" value="2"/>
</dbReference>
<dbReference type="OrthoDB" id="9802772at2"/>
<evidence type="ECO:0000256" key="7">
    <source>
        <dbReference type="ARBA" id="ARBA00022840"/>
    </source>
</evidence>
<dbReference type="GO" id="GO:0005886">
    <property type="term" value="C:plasma membrane"/>
    <property type="evidence" value="ECO:0007669"/>
    <property type="project" value="UniProtKB-SubCell"/>
</dbReference>
<dbReference type="InterPro" id="IPR003593">
    <property type="entry name" value="AAA+_ATPase"/>
</dbReference>
<evidence type="ECO:0000313" key="10">
    <source>
        <dbReference type="EMBL" id="OXC72407.1"/>
    </source>
</evidence>
<dbReference type="Proteomes" id="UP000214720">
    <property type="component" value="Unassembled WGS sequence"/>
</dbReference>
<dbReference type="NCBIfam" id="NF007739">
    <property type="entry name" value="PRK10419.1"/>
    <property type="match status" value="2"/>
</dbReference>
<dbReference type="InterPro" id="IPR017871">
    <property type="entry name" value="ABC_transporter-like_CS"/>
</dbReference>
<dbReference type="eggNOG" id="COG4172">
    <property type="taxonomic scope" value="Bacteria"/>
</dbReference>
<keyword evidence="7 10" id="KW-0067">ATP-binding</keyword>
<dbReference type="PROSITE" id="PS50893">
    <property type="entry name" value="ABC_TRANSPORTER_2"/>
    <property type="match status" value="2"/>
</dbReference>